<name>A0A0U1PVG9_9MICO</name>
<sequence length="289" mass="32198">MTSRRWSGVWGTAPTLEPPQVDVLVPTAGRRTELAVTLAGLAAQDDPRFRVIVSDQSDDAVTERDPTVLAMLRVLAAQGRAPLVRRNLPRRGLAQQRQYLLSLSSAPAVLFLDDDVWLEPGTLARMHDALDRLDCGFVGSAVQGLSHLNDVRPHEQGYELWGERATPERIRRGTAQFERWRLHNAANLTHVAAGLELAEGEWRAYRIAWLGACVLYRRDALVASGGFDFWEQLPPEHSGEDVAAQWRVMERFGGAGLLPSGAVHLETPTTVTDRNIDAFDRLFAEEHRQ</sequence>
<dbReference type="PANTHER" id="PTHR43179">
    <property type="entry name" value="RHAMNOSYLTRANSFERASE WBBL"/>
    <property type="match status" value="1"/>
</dbReference>
<dbReference type="RefSeq" id="WP_042733954.1">
    <property type="nucleotide sequence ID" value="NZ_CP010848.1"/>
</dbReference>
<dbReference type="eggNOG" id="COG1215">
    <property type="taxonomic scope" value="Bacteria"/>
</dbReference>
<dbReference type="SUPFAM" id="SSF53448">
    <property type="entry name" value="Nucleotide-diphospho-sugar transferases"/>
    <property type="match status" value="1"/>
</dbReference>
<evidence type="ECO:0000313" key="7">
    <source>
        <dbReference type="Proteomes" id="UP000052979"/>
    </source>
</evidence>
<comment type="caution">
    <text evidence="6">The sequence shown here is derived from an EMBL/GenBank/DDBJ whole genome shotgun (WGS) entry which is preliminary data.</text>
</comment>
<keyword evidence="4 6" id="KW-0808">Transferase</keyword>
<gene>
    <name evidence="6" type="ORF">VT73_02255</name>
</gene>
<dbReference type="GeneID" id="93667522"/>
<comment type="similarity">
    <text evidence="2">Belongs to the glycosyltransferase 2 family.</text>
</comment>
<dbReference type="PATRIC" id="fig|145458.8.peg.450"/>
<dbReference type="GO" id="GO:0016757">
    <property type="term" value="F:glycosyltransferase activity"/>
    <property type="evidence" value="ECO:0007669"/>
    <property type="project" value="UniProtKB-KW"/>
</dbReference>
<reference evidence="6 7" key="1">
    <citation type="submission" date="2015-04" db="EMBL/GenBank/DDBJ databases">
        <title>Draft genome sequence of Rathayibacter toxicus strain FH-142 (AKA 70134 or CS 32), a Western Australian isolate.</title>
        <authorList>
            <consortium name="Consortium for Microbial Forensics and Genomics (microFORGE)"/>
            <person name="Knight B.M."/>
            <person name="Roberts D.P."/>
            <person name="Lin D."/>
            <person name="Hari K."/>
            <person name="Fletcher J."/>
            <person name="Melcher U."/>
            <person name="Blagden T."/>
            <person name="Luster D.G."/>
            <person name="Sechler A.J."/>
            <person name="Schneider W.L."/>
            <person name="Winegar R.A."/>
        </authorList>
    </citation>
    <scope>NUCLEOTIDE SEQUENCE [LARGE SCALE GENOMIC DNA]</scope>
    <source>
        <strain evidence="6 7">FH142</strain>
    </source>
</reference>
<evidence type="ECO:0000256" key="1">
    <source>
        <dbReference type="ARBA" id="ARBA00004776"/>
    </source>
</evidence>
<keyword evidence="7" id="KW-1185">Reference proteome</keyword>
<evidence type="ECO:0000256" key="3">
    <source>
        <dbReference type="ARBA" id="ARBA00022676"/>
    </source>
</evidence>
<keyword evidence="3" id="KW-0328">Glycosyltransferase</keyword>
<proteinExistence type="inferred from homology"/>
<evidence type="ECO:0000256" key="4">
    <source>
        <dbReference type="ARBA" id="ARBA00022679"/>
    </source>
</evidence>
<organism evidence="6 7">
    <name type="scientific">Rathayibacter toxicus</name>
    <dbReference type="NCBI Taxonomy" id="145458"/>
    <lineage>
        <taxon>Bacteria</taxon>
        <taxon>Bacillati</taxon>
        <taxon>Actinomycetota</taxon>
        <taxon>Actinomycetes</taxon>
        <taxon>Micrococcales</taxon>
        <taxon>Microbacteriaceae</taxon>
        <taxon>Rathayibacter</taxon>
    </lineage>
</organism>
<dbReference type="CDD" id="cd00761">
    <property type="entry name" value="Glyco_tranf_GTA_type"/>
    <property type="match status" value="1"/>
</dbReference>
<dbReference type="InterPro" id="IPR029044">
    <property type="entry name" value="Nucleotide-diphossugar_trans"/>
</dbReference>
<accession>A0A0U1PVG9</accession>
<evidence type="ECO:0000313" key="6">
    <source>
        <dbReference type="EMBL" id="KKM46736.1"/>
    </source>
</evidence>
<dbReference type="AlphaFoldDB" id="A0A0U1PVG9"/>
<protein>
    <submittedName>
        <fullName evidence="6">Glycosyl transferase</fullName>
    </submittedName>
</protein>
<dbReference type="KEGG" id="rtc:APU90_02260"/>
<dbReference type="STRING" id="145458.APU90_02260"/>
<feature type="domain" description="Glycosyltransferase 2-like" evidence="5">
    <location>
        <begin position="23"/>
        <end position="168"/>
    </location>
</feature>
<evidence type="ECO:0000256" key="2">
    <source>
        <dbReference type="ARBA" id="ARBA00006739"/>
    </source>
</evidence>
<dbReference type="Pfam" id="PF00535">
    <property type="entry name" value="Glycos_transf_2"/>
    <property type="match status" value="1"/>
</dbReference>
<dbReference type="Proteomes" id="UP000052979">
    <property type="component" value="Unassembled WGS sequence"/>
</dbReference>
<comment type="pathway">
    <text evidence="1">Cell wall biogenesis; cell wall polysaccharide biosynthesis.</text>
</comment>
<evidence type="ECO:0000259" key="5">
    <source>
        <dbReference type="Pfam" id="PF00535"/>
    </source>
</evidence>
<dbReference type="Gene3D" id="3.90.550.10">
    <property type="entry name" value="Spore Coat Polysaccharide Biosynthesis Protein SpsA, Chain A"/>
    <property type="match status" value="1"/>
</dbReference>
<dbReference type="InterPro" id="IPR001173">
    <property type="entry name" value="Glyco_trans_2-like"/>
</dbReference>
<dbReference type="EMBL" id="LBFI01000013">
    <property type="protein sequence ID" value="KKM46736.1"/>
    <property type="molecule type" value="Genomic_DNA"/>
</dbReference>
<dbReference type="PANTHER" id="PTHR43179:SF12">
    <property type="entry name" value="GALACTOFURANOSYLTRANSFERASE GLFT2"/>
    <property type="match status" value="1"/>
</dbReference>